<dbReference type="InterPro" id="IPR020993">
    <property type="entry name" value="Centromere_CenpK"/>
</dbReference>
<keyword evidence="7" id="KW-0137">Centromere</keyword>
<keyword evidence="4" id="KW-0158">Chromosome</keyword>
<gene>
    <name evidence="10" type="ORF">B0I36DRAFT_360340</name>
</gene>
<comment type="caution">
    <text evidence="10">The sequence shown here is derived from an EMBL/GenBank/DDBJ whole genome shotgun (WGS) entry which is preliminary data.</text>
</comment>
<dbReference type="AlphaFoldDB" id="A0A9P9BSW5"/>
<evidence type="ECO:0000256" key="4">
    <source>
        <dbReference type="ARBA" id="ARBA00022454"/>
    </source>
</evidence>
<reference evidence="10" key="1">
    <citation type="journal article" date="2021" name="Nat. Commun.">
        <title>Genetic determinants of endophytism in the Arabidopsis root mycobiome.</title>
        <authorList>
            <person name="Mesny F."/>
            <person name="Miyauchi S."/>
            <person name="Thiergart T."/>
            <person name="Pickel B."/>
            <person name="Atanasova L."/>
            <person name="Karlsson M."/>
            <person name="Huettel B."/>
            <person name="Barry K.W."/>
            <person name="Haridas S."/>
            <person name="Chen C."/>
            <person name="Bauer D."/>
            <person name="Andreopoulos W."/>
            <person name="Pangilinan J."/>
            <person name="LaButti K."/>
            <person name="Riley R."/>
            <person name="Lipzen A."/>
            <person name="Clum A."/>
            <person name="Drula E."/>
            <person name="Henrissat B."/>
            <person name="Kohler A."/>
            <person name="Grigoriev I.V."/>
            <person name="Martin F.M."/>
            <person name="Hacquard S."/>
        </authorList>
    </citation>
    <scope>NUCLEOTIDE SEQUENCE</scope>
    <source>
        <strain evidence="10">MPI-CAGE-CH-0230</strain>
    </source>
</reference>
<dbReference type="PANTHER" id="PTHR14401">
    <property type="entry name" value="CENTROMERE PROTEIN K"/>
    <property type="match status" value="1"/>
</dbReference>
<evidence type="ECO:0000313" key="10">
    <source>
        <dbReference type="EMBL" id="KAH7034877.1"/>
    </source>
</evidence>
<dbReference type="GO" id="GO:0005634">
    <property type="term" value="C:nucleus"/>
    <property type="evidence" value="ECO:0007669"/>
    <property type="project" value="UniProtKB-SubCell"/>
</dbReference>
<feature type="coiled-coil region" evidence="8">
    <location>
        <begin position="123"/>
        <end position="150"/>
    </location>
</feature>
<evidence type="ECO:0000256" key="5">
    <source>
        <dbReference type="ARBA" id="ARBA00023054"/>
    </source>
</evidence>
<protein>
    <submittedName>
        <fullName evidence="10">Uncharacterized protein</fullName>
    </submittedName>
</protein>
<feature type="region of interest" description="Disordered" evidence="9">
    <location>
        <begin position="224"/>
        <end position="266"/>
    </location>
</feature>
<dbReference type="GO" id="GO:0000775">
    <property type="term" value="C:chromosome, centromeric region"/>
    <property type="evidence" value="ECO:0007669"/>
    <property type="project" value="UniProtKB-SubCell"/>
</dbReference>
<evidence type="ECO:0000256" key="1">
    <source>
        <dbReference type="ARBA" id="ARBA00004123"/>
    </source>
</evidence>
<evidence type="ECO:0000256" key="8">
    <source>
        <dbReference type="SAM" id="Coils"/>
    </source>
</evidence>
<evidence type="ECO:0000256" key="9">
    <source>
        <dbReference type="SAM" id="MobiDB-lite"/>
    </source>
</evidence>
<dbReference type="PANTHER" id="PTHR14401:SF6">
    <property type="entry name" value="CENTROMERE PROTEIN K"/>
    <property type="match status" value="1"/>
</dbReference>
<proteinExistence type="inferred from homology"/>
<dbReference type="GO" id="GO:0000070">
    <property type="term" value="P:mitotic sister chromatid segregation"/>
    <property type="evidence" value="ECO:0007669"/>
    <property type="project" value="TreeGrafter"/>
</dbReference>
<name>A0A9P9BSW5_9PEZI</name>
<dbReference type="OrthoDB" id="9445768at2759"/>
<accession>A0A9P9BSW5</accession>
<organism evidence="10 11">
    <name type="scientific">Microdochium trichocladiopsis</name>
    <dbReference type="NCBI Taxonomy" id="1682393"/>
    <lineage>
        <taxon>Eukaryota</taxon>
        <taxon>Fungi</taxon>
        <taxon>Dikarya</taxon>
        <taxon>Ascomycota</taxon>
        <taxon>Pezizomycotina</taxon>
        <taxon>Sordariomycetes</taxon>
        <taxon>Xylariomycetidae</taxon>
        <taxon>Xylariales</taxon>
        <taxon>Microdochiaceae</taxon>
        <taxon>Microdochium</taxon>
    </lineage>
</organism>
<comment type="subcellular location">
    <subcellularLocation>
        <location evidence="2">Chromosome</location>
        <location evidence="2">Centromere</location>
    </subcellularLocation>
    <subcellularLocation>
        <location evidence="1">Nucleus</location>
    </subcellularLocation>
</comment>
<keyword evidence="11" id="KW-1185">Reference proteome</keyword>
<dbReference type="GO" id="GO:0051382">
    <property type="term" value="P:kinetochore assembly"/>
    <property type="evidence" value="ECO:0007669"/>
    <property type="project" value="InterPro"/>
</dbReference>
<feature type="compositionally biased region" description="Basic and acidic residues" evidence="9">
    <location>
        <begin position="227"/>
        <end position="242"/>
    </location>
</feature>
<evidence type="ECO:0000256" key="3">
    <source>
        <dbReference type="ARBA" id="ARBA00005795"/>
    </source>
</evidence>
<keyword evidence="6" id="KW-0539">Nucleus</keyword>
<evidence type="ECO:0000256" key="6">
    <source>
        <dbReference type="ARBA" id="ARBA00023242"/>
    </source>
</evidence>
<dbReference type="Proteomes" id="UP000756346">
    <property type="component" value="Unassembled WGS sequence"/>
</dbReference>
<dbReference type="GeneID" id="70187838"/>
<evidence type="ECO:0000256" key="2">
    <source>
        <dbReference type="ARBA" id="ARBA00004584"/>
    </source>
</evidence>
<dbReference type="EMBL" id="JAGTJQ010000003">
    <property type="protein sequence ID" value="KAH7034877.1"/>
    <property type="molecule type" value="Genomic_DNA"/>
</dbReference>
<dbReference type="RefSeq" id="XP_046014970.1">
    <property type="nucleotide sequence ID" value="XM_046158292.1"/>
</dbReference>
<evidence type="ECO:0000313" key="11">
    <source>
        <dbReference type="Proteomes" id="UP000756346"/>
    </source>
</evidence>
<keyword evidence="5 8" id="KW-0175">Coiled coil</keyword>
<sequence>MEDAFDSESPELHESQVRDTIAELEDRIREHEVALAKLRAQPPPSRKAQQPASPVASLEVMTEAYDNLAAQAPYLPFPDSVLPALLALQKTHETVEDTRAHLTMHADLVEQAKKRLRAEQTGLKDNQALNQSLQRRIRTLKDDIANQMELSPDDVARERISELKQKSKSYDRETSKLLRSMKKFIDEHLAAMLAAEEMGGPVVGDMVDFETDDLAAGFNAQGRLKKAKDGTNQDKRQRRIDEIWGQPQEDESRDAATSGRDEATAAAADMRELTEALLNGLAQSEGDYSAAYVQIPRETAAARFLIRSKVAQFHPKDAMRLRLIDFGRELDD</sequence>
<comment type="similarity">
    <text evidence="3">Belongs to the CENP-K/MCM22 family.</text>
</comment>
<evidence type="ECO:0000256" key="7">
    <source>
        <dbReference type="ARBA" id="ARBA00023328"/>
    </source>
</evidence>
<feature type="coiled-coil region" evidence="8">
    <location>
        <begin position="14"/>
        <end position="41"/>
    </location>
</feature>